<sequence length="370" mass="41875">MSRYRGPNGANYLEQLLGQGDGKMNKLTAAQFMKTWKNYDRDGNGFIEGKELEMFLRDFFLAEQGNSGGGPLIPSISPEELQALKRRFLEKHDVNKDGKMDIKELAKLLPLDENFLLIFRYNIPLESGVDFIRVSRALHFSSSFTSVISDPQIWKKFDRDYSGQIDVTELKEFLRQLIVLSKPRTEIDDATLHEYADTIMKIYDTTRTGKLKLSEMSKLLPVNANFLKAAIKKGSKKKMSSDDVKRVLKVYDKDGSGTIEGDELTGLVKDLLAYYCVEYDINDLEDTKKALLNTCDANSDGRINLRELSMILTVMADETGLEYVGITIPLTPCMLNPVLFLLSQKLSIFFAVGRHLKDPYTDEAYAHCGV</sequence>
<evidence type="ECO:0000313" key="3">
    <source>
        <dbReference type="EMBL" id="GAV06426.1"/>
    </source>
</evidence>
<dbReference type="EMBL" id="BDGG01000013">
    <property type="protein sequence ID" value="GAV06426.1"/>
    <property type="molecule type" value="Genomic_DNA"/>
</dbReference>
<gene>
    <name evidence="3" type="primary">RvY_16423</name>
    <name evidence="3" type="synonym">RvY_16423.1</name>
    <name evidence="3" type="ORF">RvY_16423-1</name>
</gene>
<dbReference type="GO" id="GO:0030425">
    <property type="term" value="C:dendrite"/>
    <property type="evidence" value="ECO:0007669"/>
    <property type="project" value="TreeGrafter"/>
</dbReference>
<dbReference type="SMART" id="SM00054">
    <property type="entry name" value="EFh"/>
    <property type="match status" value="6"/>
</dbReference>
<dbReference type="PANTHER" id="PTHR19972:SF10">
    <property type="entry name" value="CALBINDIN-32"/>
    <property type="match status" value="1"/>
</dbReference>
<dbReference type="STRING" id="947166.A0A1D1VZN8"/>
<comment type="caution">
    <text evidence="3">The sequence shown here is derived from an EMBL/GenBank/DDBJ whole genome shotgun (WGS) entry which is preliminary data.</text>
</comment>
<dbReference type="PANTHER" id="PTHR19972">
    <property type="entry name" value="CALBINDIN"/>
    <property type="match status" value="1"/>
</dbReference>
<proteinExistence type="predicted"/>
<reference evidence="3 4" key="1">
    <citation type="journal article" date="2016" name="Nat. Commun.">
        <title>Extremotolerant tardigrade genome and improved radiotolerance of human cultured cells by tardigrade-unique protein.</title>
        <authorList>
            <person name="Hashimoto T."/>
            <person name="Horikawa D.D."/>
            <person name="Saito Y."/>
            <person name="Kuwahara H."/>
            <person name="Kozuka-Hata H."/>
            <person name="Shin-I T."/>
            <person name="Minakuchi Y."/>
            <person name="Ohishi K."/>
            <person name="Motoyama A."/>
            <person name="Aizu T."/>
            <person name="Enomoto A."/>
            <person name="Kondo K."/>
            <person name="Tanaka S."/>
            <person name="Hara Y."/>
            <person name="Koshikawa S."/>
            <person name="Sagara H."/>
            <person name="Miura T."/>
            <person name="Yokobori S."/>
            <person name="Miyagawa K."/>
            <person name="Suzuki Y."/>
            <person name="Kubo T."/>
            <person name="Oyama M."/>
            <person name="Kohara Y."/>
            <person name="Fujiyama A."/>
            <person name="Arakawa K."/>
            <person name="Katayama T."/>
            <person name="Toyoda A."/>
            <person name="Kunieda T."/>
        </authorList>
    </citation>
    <scope>NUCLEOTIDE SEQUENCE [LARGE SCALE GENOMIC DNA]</scope>
    <source>
        <strain evidence="3 4">YOKOZUNA-1</strain>
    </source>
</reference>
<feature type="domain" description="EF-hand" evidence="2">
    <location>
        <begin position="283"/>
        <end position="318"/>
    </location>
</feature>
<dbReference type="Pfam" id="PF13499">
    <property type="entry name" value="EF-hand_7"/>
    <property type="match status" value="2"/>
</dbReference>
<dbReference type="InterPro" id="IPR051001">
    <property type="entry name" value="Calbindin_Ca-bind"/>
</dbReference>
<dbReference type="Pfam" id="PF13833">
    <property type="entry name" value="EF-hand_8"/>
    <property type="match status" value="1"/>
</dbReference>
<name>A0A1D1VZN8_RAMVA</name>
<dbReference type="OrthoDB" id="428774at2759"/>
<dbReference type="GO" id="GO:0043195">
    <property type="term" value="C:terminal bouton"/>
    <property type="evidence" value="ECO:0007669"/>
    <property type="project" value="TreeGrafter"/>
</dbReference>
<feature type="domain" description="EF-hand" evidence="2">
    <location>
        <begin position="152"/>
        <end position="180"/>
    </location>
</feature>
<dbReference type="GO" id="GO:1900271">
    <property type="term" value="P:regulation of long-term synaptic potentiation"/>
    <property type="evidence" value="ECO:0007669"/>
    <property type="project" value="TreeGrafter"/>
</dbReference>
<dbReference type="InterPro" id="IPR018247">
    <property type="entry name" value="EF_Hand_1_Ca_BS"/>
</dbReference>
<evidence type="ECO:0000313" key="4">
    <source>
        <dbReference type="Proteomes" id="UP000186922"/>
    </source>
</evidence>
<dbReference type="PROSITE" id="PS00018">
    <property type="entry name" value="EF_HAND_1"/>
    <property type="match status" value="4"/>
</dbReference>
<dbReference type="GO" id="GO:0005829">
    <property type="term" value="C:cytosol"/>
    <property type="evidence" value="ECO:0007669"/>
    <property type="project" value="TreeGrafter"/>
</dbReference>
<dbReference type="Gene3D" id="1.10.238.10">
    <property type="entry name" value="EF-hand"/>
    <property type="match status" value="3"/>
</dbReference>
<keyword evidence="4" id="KW-1185">Reference proteome</keyword>
<dbReference type="GO" id="GO:0005509">
    <property type="term" value="F:calcium ion binding"/>
    <property type="evidence" value="ECO:0007669"/>
    <property type="project" value="InterPro"/>
</dbReference>
<dbReference type="GO" id="GO:0099509">
    <property type="term" value="P:regulation of presynaptic cytosolic calcium ion concentration"/>
    <property type="evidence" value="ECO:0007669"/>
    <property type="project" value="TreeGrafter"/>
</dbReference>
<accession>A0A1D1VZN8</accession>
<dbReference type="Proteomes" id="UP000186922">
    <property type="component" value="Unassembled WGS sequence"/>
</dbReference>
<evidence type="ECO:0000259" key="2">
    <source>
        <dbReference type="PROSITE" id="PS50222"/>
    </source>
</evidence>
<feature type="domain" description="EF-hand" evidence="2">
    <location>
        <begin position="27"/>
        <end position="62"/>
    </location>
</feature>
<dbReference type="PROSITE" id="PS50222">
    <property type="entry name" value="EF_HAND_2"/>
    <property type="match status" value="5"/>
</dbReference>
<feature type="domain" description="EF-hand" evidence="2">
    <location>
        <begin position="79"/>
        <end position="115"/>
    </location>
</feature>
<organism evidence="3 4">
    <name type="scientific">Ramazzottius varieornatus</name>
    <name type="common">Water bear</name>
    <name type="synonym">Tardigrade</name>
    <dbReference type="NCBI Taxonomy" id="947166"/>
    <lineage>
        <taxon>Eukaryota</taxon>
        <taxon>Metazoa</taxon>
        <taxon>Ecdysozoa</taxon>
        <taxon>Tardigrada</taxon>
        <taxon>Eutardigrada</taxon>
        <taxon>Parachela</taxon>
        <taxon>Hypsibioidea</taxon>
        <taxon>Ramazzottiidae</taxon>
        <taxon>Ramazzottius</taxon>
    </lineage>
</organism>
<dbReference type="GO" id="GO:0005634">
    <property type="term" value="C:nucleus"/>
    <property type="evidence" value="ECO:0007669"/>
    <property type="project" value="TreeGrafter"/>
</dbReference>
<dbReference type="AlphaFoldDB" id="A0A1D1VZN8"/>
<keyword evidence="1" id="KW-0106">Calcium</keyword>
<protein>
    <recommendedName>
        <fullName evidence="2">EF-hand domain-containing protein</fullName>
    </recommendedName>
</protein>
<feature type="domain" description="EF-hand" evidence="2">
    <location>
        <begin position="239"/>
        <end position="274"/>
    </location>
</feature>
<dbReference type="SUPFAM" id="SSF47473">
    <property type="entry name" value="EF-hand"/>
    <property type="match status" value="2"/>
</dbReference>
<dbReference type="InterPro" id="IPR011992">
    <property type="entry name" value="EF-hand-dom_pair"/>
</dbReference>
<evidence type="ECO:0000256" key="1">
    <source>
        <dbReference type="ARBA" id="ARBA00022837"/>
    </source>
</evidence>
<dbReference type="InterPro" id="IPR002048">
    <property type="entry name" value="EF_hand_dom"/>
</dbReference>